<evidence type="ECO:0000256" key="1">
    <source>
        <dbReference type="ARBA" id="ARBA00006432"/>
    </source>
</evidence>
<dbReference type="SUPFAM" id="SSF56801">
    <property type="entry name" value="Acetyl-CoA synthetase-like"/>
    <property type="match status" value="1"/>
</dbReference>
<dbReference type="GO" id="GO:0005829">
    <property type="term" value="C:cytosol"/>
    <property type="evidence" value="ECO:0007669"/>
    <property type="project" value="TreeGrafter"/>
</dbReference>
<dbReference type="InterPro" id="IPR042099">
    <property type="entry name" value="ANL_N_sf"/>
</dbReference>
<evidence type="ECO:0000259" key="7">
    <source>
        <dbReference type="Pfam" id="PF00501"/>
    </source>
</evidence>
<dbReference type="AlphaFoldDB" id="A0A223KK47"/>
<dbReference type="GO" id="GO:0006085">
    <property type="term" value="P:acetyl-CoA biosynthetic process"/>
    <property type="evidence" value="ECO:0007669"/>
    <property type="project" value="TreeGrafter"/>
</dbReference>
<reference evidence="9 10" key="1">
    <citation type="submission" date="2016-12" db="EMBL/GenBank/DDBJ databases">
        <title>The whole genome sequencing and assembly of Bacillus cohnii DSM 6307T strain.</title>
        <authorList>
            <person name="Lee Y.-J."/>
            <person name="Yi H."/>
            <person name="Bahn Y.-S."/>
            <person name="Kim J.F."/>
            <person name="Lee D.-W."/>
        </authorList>
    </citation>
    <scope>NUCLEOTIDE SEQUENCE [LARGE SCALE GENOMIC DNA]</scope>
    <source>
        <strain evidence="9 10">DSM 6307</strain>
    </source>
</reference>
<sequence length="577" mass="65535">MKLREASALKQGEGAFNLSNYEEVSKQFSWDTIHPQFSWHRTNKVNMAYECIDRHVEDGYGEKIALIYMNGHFKETHTFSNLKKKTDEWGYLLKSQGVKKGDRVFVFLPKHPDCYIAVLAAIKIGAIVGPLFEAFMEEAIFDRMYDCEASVLITNEELLQRVPVSKLPHLQSIYITDNIEHPIAKSIPKLVEEVSVNGEIVEWVDLNDGMIIHYTSGSTGKPKGVLHAHRVMIQQYQTGQWVLDLKEDDVYWCTAHPGWVTGSSYGIFAPWLNRATIVVHGGRFDAKEWFEVLERTGVTVWYSAPTAFRLLMDKSDLIPDYSFSLRHILSVGEPLNPEVITWGVEKLNLQIHDTWWMTETGAQLIVNLPSAKIKPGSMGRPIPGIKAAIIDEEGNTVHPYELGLLAIKKGWPSMMKEIWKNEEKYHSYFVGDWYISGDLAYMDEEGYIFFQGRNDDMINSSGERIGPFEVESKLIEHQAVLEAAVIGKPDRVRGEIVKAFIVLAEGYEETEELKKEIQTFVRNKLSAHAMPREIEILRELPKTQISGKILRRALREDKDVDRGTDTVDGGTGPTSVA</sequence>
<dbReference type="Gene3D" id="3.40.50.12780">
    <property type="entry name" value="N-terminal domain of ligase-like"/>
    <property type="match status" value="1"/>
</dbReference>
<evidence type="ECO:0000256" key="5">
    <source>
        <dbReference type="ARBA" id="ARBA00022840"/>
    </source>
</evidence>
<organism evidence="9 10">
    <name type="scientific">Sutcliffiella cohnii</name>
    <dbReference type="NCBI Taxonomy" id="33932"/>
    <lineage>
        <taxon>Bacteria</taxon>
        <taxon>Bacillati</taxon>
        <taxon>Bacillota</taxon>
        <taxon>Bacilli</taxon>
        <taxon>Bacillales</taxon>
        <taxon>Bacillaceae</taxon>
        <taxon>Sutcliffiella</taxon>
    </lineage>
</organism>
<dbReference type="KEGG" id="bcoh:BC6307_00540"/>
<dbReference type="EMBL" id="CP018866">
    <property type="protein sequence ID" value="AST89869.1"/>
    <property type="molecule type" value="Genomic_DNA"/>
</dbReference>
<name>A0A223KK47_9BACI</name>
<comment type="similarity">
    <text evidence="1">Belongs to the ATP-dependent AMP-binding enzyme family.</text>
</comment>
<dbReference type="Proteomes" id="UP000215224">
    <property type="component" value="Chromosome"/>
</dbReference>
<gene>
    <name evidence="9" type="ORF">BC6307_00540</name>
</gene>
<dbReference type="FunFam" id="3.30.300.30:FF:000005">
    <property type="entry name" value="Acyl-coenzyme A synthetase ACSM5, mitochondrial"/>
    <property type="match status" value="1"/>
</dbReference>
<dbReference type="InterPro" id="IPR045851">
    <property type="entry name" value="AMP-bd_C_sf"/>
</dbReference>
<dbReference type="RefSeq" id="WP_094366011.1">
    <property type="nucleotide sequence ID" value="NZ_CP018866.1"/>
</dbReference>
<keyword evidence="5" id="KW-0067">ATP-binding</keyword>
<evidence type="ECO:0000256" key="6">
    <source>
        <dbReference type="ARBA" id="ARBA00022990"/>
    </source>
</evidence>
<protein>
    <recommendedName>
        <fullName evidence="2">acetate--CoA ligase</fullName>
        <ecNumber evidence="2">6.2.1.1</ecNumber>
    </recommendedName>
</protein>
<dbReference type="InterPro" id="IPR025110">
    <property type="entry name" value="AMP-bd_C"/>
</dbReference>
<feature type="domain" description="AMP-binding enzyme C-terminal" evidence="8">
    <location>
        <begin position="469"/>
        <end position="544"/>
    </location>
</feature>
<evidence type="ECO:0000259" key="8">
    <source>
        <dbReference type="Pfam" id="PF13193"/>
    </source>
</evidence>
<dbReference type="NCBIfam" id="NF003313">
    <property type="entry name" value="PRK04319.1"/>
    <property type="match status" value="1"/>
</dbReference>
<evidence type="ECO:0000256" key="2">
    <source>
        <dbReference type="ARBA" id="ARBA00013275"/>
    </source>
</evidence>
<accession>A0A223KK47</accession>
<dbReference type="PROSITE" id="PS00455">
    <property type="entry name" value="AMP_BINDING"/>
    <property type="match status" value="1"/>
</dbReference>
<evidence type="ECO:0000256" key="4">
    <source>
        <dbReference type="ARBA" id="ARBA00022741"/>
    </source>
</evidence>
<dbReference type="EC" id="6.2.1.1" evidence="2"/>
<keyword evidence="4" id="KW-0547">Nucleotide-binding</keyword>
<dbReference type="Pfam" id="PF13193">
    <property type="entry name" value="AMP-binding_C"/>
    <property type="match status" value="1"/>
</dbReference>
<keyword evidence="3 9" id="KW-0436">Ligase</keyword>
<dbReference type="Pfam" id="PF00501">
    <property type="entry name" value="AMP-binding"/>
    <property type="match status" value="1"/>
</dbReference>
<dbReference type="InterPro" id="IPR000873">
    <property type="entry name" value="AMP-dep_synth/lig_dom"/>
</dbReference>
<dbReference type="InterPro" id="IPR020845">
    <property type="entry name" value="AMP-binding_CS"/>
</dbReference>
<evidence type="ECO:0000256" key="3">
    <source>
        <dbReference type="ARBA" id="ARBA00022598"/>
    </source>
</evidence>
<feature type="domain" description="AMP-dependent synthetase/ligase" evidence="7">
    <location>
        <begin position="58"/>
        <end position="419"/>
    </location>
</feature>
<dbReference type="PANTHER" id="PTHR24095:SF14">
    <property type="entry name" value="ACETYL-COENZYME A SYNTHETASE 1"/>
    <property type="match status" value="1"/>
</dbReference>
<dbReference type="GO" id="GO:0005524">
    <property type="term" value="F:ATP binding"/>
    <property type="evidence" value="ECO:0007669"/>
    <property type="project" value="UniProtKB-KW"/>
</dbReference>
<keyword evidence="6" id="KW-0007">Acetylation</keyword>
<evidence type="ECO:0000313" key="9">
    <source>
        <dbReference type="EMBL" id="AST89869.1"/>
    </source>
</evidence>
<dbReference type="Gene3D" id="3.30.300.30">
    <property type="match status" value="1"/>
</dbReference>
<dbReference type="GO" id="GO:0003987">
    <property type="term" value="F:acetate-CoA ligase activity"/>
    <property type="evidence" value="ECO:0007669"/>
    <property type="project" value="UniProtKB-EC"/>
</dbReference>
<proteinExistence type="inferred from homology"/>
<keyword evidence="10" id="KW-1185">Reference proteome</keyword>
<dbReference type="PANTHER" id="PTHR24095">
    <property type="entry name" value="ACETYL-COENZYME A SYNTHETASE"/>
    <property type="match status" value="1"/>
</dbReference>
<evidence type="ECO:0000313" key="10">
    <source>
        <dbReference type="Proteomes" id="UP000215224"/>
    </source>
</evidence>